<evidence type="ECO:0000256" key="4">
    <source>
        <dbReference type="ARBA" id="ARBA00023136"/>
    </source>
</evidence>
<dbReference type="Proteomes" id="UP000192722">
    <property type="component" value="Unassembled WGS sequence"/>
</dbReference>
<feature type="transmembrane region" description="Helical" evidence="5">
    <location>
        <begin position="12"/>
        <end position="42"/>
    </location>
</feature>
<dbReference type="GO" id="GO:0005886">
    <property type="term" value="C:plasma membrane"/>
    <property type="evidence" value="ECO:0007669"/>
    <property type="project" value="UniProtKB-SubCell"/>
</dbReference>
<keyword evidence="2 5" id="KW-0812">Transmembrane</keyword>
<comment type="subunit">
    <text evidence="5">Part of an enzyme complex containing four subunits: a flavoprotein (FrdA), an iron-sulfur protein (FrdB), and two hydrophobic anchor proteins (FrdC and FrdD).</text>
</comment>
<dbReference type="EMBL" id="JADMKS010000002">
    <property type="protein sequence ID" value="MBF6636362.1"/>
    <property type="molecule type" value="Genomic_DNA"/>
</dbReference>
<evidence type="ECO:0000313" key="6">
    <source>
        <dbReference type="EMBL" id="MBF6636362.1"/>
    </source>
</evidence>
<evidence type="ECO:0000256" key="2">
    <source>
        <dbReference type="ARBA" id="ARBA00022692"/>
    </source>
</evidence>
<reference evidence="7 8" key="2">
    <citation type="journal article" date="2017" name="Int. J. Syst. Evol. Microbiol.">
        <title>Rouxiella badensis sp. nov. and Rouxiella silvae sp. nov. isolated from peat bog soil in Germany and emendation of the genus description.</title>
        <authorList>
            <person name="Le Fleche-Mateos A."/>
            <person name="Kugler J.H."/>
            <person name="Hansen S.H."/>
            <person name="Syldatk C."/>
            <person name="Hausmann R."/>
            <person name="Lomprez F."/>
            <person name="Vandenbogaert M."/>
            <person name="Manuguerra J.C."/>
            <person name="Grimont P.A."/>
        </authorList>
    </citation>
    <scope>NUCLEOTIDE SEQUENCE [LARGE SCALE GENOMIC DNA]</scope>
    <source>
        <strain evidence="7 8">213</strain>
    </source>
</reference>
<feature type="transmembrane region" description="Helical" evidence="5">
    <location>
        <begin position="100"/>
        <end position="118"/>
    </location>
</feature>
<feature type="transmembrane region" description="Helical" evidence="5">
    <location>
        <begin position="62"/>
        <end position="80"/>
    </location>
</feature>
<comment type="function">
    <text evidence="5">Two distinct, membrane-bound, FAD-containing enzymes are responsible for the catalysis of fumarate and succinate interconversion; fumarate reductase is used in anaerobic growth, and succinate dehydrogenase is used in aerobic growth. Anchors the catalytic components of the fumarate reductase complex to the cell inner membrane, binds quinones.</text>
</comment>
<dbReference type="GO" id="GO:0045283">
    <property type="term" value="C:fumarate reductase complex"/>
    <property type="evidence" value="ECO:0007669"/>
    <property type="project" value="UniProtKB-UniRule"/>
</dbReference>
<name>A0AA40X1F7_9GAMM</name>
<dbReference type="SUPFAM" id="SSF81343">
    <property type="entry name" value="Fumarate reductase respiratory complex transmembrane subunits"/>
    <property type="match status" value="1"/>
</dbReference>
<dbReference type="Pfam" id="PF02313">
    <property type="entry name" value="Fumarate_red_D"/>
    <property type="match status" value="1"/>
</dbReference>
<dbReference type="InterPro" id="IPR003418">
    <property type="entry name" value="Fumarate_red_D"/>
</dbReference>
<organism evidence="6 9">
    <name type="scientific">Rouxiella silvae</name>
    <dbReference type="NCBI Taxonomy" id="1646373"/>
    <lineage>
        <taxon>Bacteria</taxon>
        <taxon>Pseudomonadati</taxon>
        <taxon>Pseudomonadota</taxon>
        <taxon>Gammaproteobacteria</taxon>
        <taxon>Enterobacterales</taxon>
        <taxon>Yersiniaceae</taxon>
        <taxon>Rouxiella</taxon>
    </lineage>
</organism>
<reference evidence="7" key="1">
    <citation type="submission" date="2016-12" db="EMBL/GenBank/DDBJ databases">
        <authorList>
            <person name="Le Fleche-Mateos A."/>
        </authorList>
    </citation>
    <scope>NUCLEOTIDE SEQUENCE</scope>
    <source>
        <strain evidence="7">213</strain>
    </source>
</reference>
<comment type="subcellular location">
    <subcellularLocation>
        <location evidence="5">Cell membrane</location>
        <topology evidence="5">Multi-pass membrane protein</topology>
    </subcellularLocation>
</comment>
<dbReference type="RefSeq" id="WP_055782266.1">
    <property type="nucleotide sequence ID" value="NZ_CBCSCF010000004.1"/>
</dbReference>
<evidence type="ECO:0000313" key="8">
    <source>
        <dbReference type="Proteomes" id="UP000192722"/>
    </source>
</evidence>
<keyword evidence="4 5" id="KW-0472">Membrane</keyword>
<accession>A0AA40X1F7</accession>
<dbReference type="Gene3D" id="1.20.1300.10">
    <property type="entry name" value="Fumarate reductase/succinate dehydrogenase, transmembrane subunit"/>
    <property type="match status" value="1"/>
</dbReference>
<evidence type="ECO:0000256" key="3">
    <source>
        <dbReference type="ARBA" id="ARBA00022989"/>
    </source>
</evidence>
<gene>
    <name evidence="5 6" type="primary">frdD</name>
    <name evidence="7" type="ORF">BS639_19725</name>
    <name evidence="6" type="ORF">ITX54_06760</name>
</gene>
<comment type="similarity">
    <text evidence="5">Belongs to the FrdD family.</text>
</comment>
<reference evidence="6" key="4">
    <citation type="submission" date="2022-09" db="EMBL/GenBank/DDBJ databases">
        <title>Rouxiella aceris sp. nov., isolated from tree sap and emended description of the genus Rhouxiella.</title>
        <authorList>
            <person name="Kim I.S."/>
        </authorList>
    </citation>
    <scope>NUCLEOTIDE SEQUENCE</scope>
    <source>
        <strain evidence="6">SAP-2</strain>
    </source>
</reference>
<comment type="caution">
    <text evidence="6">The sequence shown here is derived from an EMBL/GenBank/DDBJ whole genome shotgun (WGS) entry which is preliminary data.</text>
</comment>
<keyword evidence="1 5" id="KW-1003">Cell membrane</keyword>
<evidence type="ECO:0000313" key="9">
    <source>
        <dbReference type="Proteomes" id="UP000705283"/>
    </source>
</evidence>
<dbReference type="NCBIfam" id="NF003977">
    <property type="entry name" value="PRK05470.1-1"/>
    <property type="match status" value="1"/>
</dbReference>
<keyword evidence="3 5" id="KW-1133">Transmembrane helix</keyword>
<proteinExistence type="inferred from homology"/>
<evidence type="ECO:0000256" key="1">
    <source>
        <dbReference type="ARBA" id="ARBA00022475"/>
    </source>
</evidence>
<evidence type="ECO:0000256" key="5">
    <source>
        <dbReference type="HAMAP-Rule" id="MF_00709"/>
    </source>
</evidence>
<evidence type="ECO:0000313" key="7">
    <source>
        <dbReference type="EMBL" id="ORJ19524.1"/>
    </source>
</evidence>
<dbReference type="GO" id="GO:0006106">
    <property type="term" value="P:fumarate metabolic process"/>
    <property type="evidence" value="ECO:0007669"/>
    <property type="project" value="InterPro"/>
</dbReference>
<dbReference type="AlphaFoldDB" id="A0AA40X1F7"/>
<dbReference type="Proteomes" id="UP000705283">
    <property type="component" value="Unassembled WGS sequence"/>
</dbReference>
<sequence length="119" mass="13179">MRKSTPVRSNEPIFWGLFGAGGMWSAIVSPVIILLVGILLPLGWFPAEALSYSRLINFAQSFIGRIFLLLAIVLPIWCALHRLHHSLHDLKISLPAAKWLFYGSASGLSLACALMLFIF</sequence>
<dbReference type="InterPro" id="IPR034804">
    <property type="entry name" value="SQR/QFR_C/D"/>
</dbReference>
<dbReference type="PIRSF" id="PIRSF000179">
    <property type="entry name" value="FrdD"/>
    <property type="match status" value="1"/>
</dbReference>
<protein>
    <recommendedName>
        <fullName evidence="5">Fumarate reductase subunit D</fullName>
    </recommendedName>
    <alternativeName>
        <fullName evidence="5">Fumarate reductase 13 kDa hydrophobic protein</fullName>
    </alternativeName>
    <alternativeName>
        <fullName evidence="5">Quinol-fumarate reductase subunit D</fullName>
        <shortName evidence="5">QFR subunit D</shortName>
    </alternativeName>
</protein>
<keyword evidence="8" id="KW-1185">Reference proteome</keyword>
<dbReference type="CDD" id="cd00547">
    <property type="entry name" value="QFR_TypeD_subunitD"/>
    <property type="match status" value="1"/>
</dbReference>
<dbReference type="GO" id="GO:0000104">
    <property type="term" value="F:succinate dehydrogenase activity"/>
    <property type="evidence" value="ECO:0007669"/>
    <property type="project" value="UniProtKB-UniRule"/>
</dbReference>
<dbReference type="HAMAP" id="MF_00709">
    <property type="entry name" value="Fumarate_red_D"/>
    <property type="match status" value="1"/>
</dbReference>
<dbReference type="EMBL" id="MRWD01000056">
    <property type="protein sequence ID" value="ORJ19524.1"/>
    <property type="molecule type" value="Genomic_DNA"/>
</dbReference>
<reference evidence="6" key="3">
    <citation type="submission" date="2020-11" db="EMBL/GenBank/DDBJ databases">
        <authorList>
            <person name="Lee S.D."/>
        </authorList>
    </citation>
    <scope>NUCLEOTIDE SEQUENCE</scope>
    <source>
        <strain evidence="6">SAP-2</strain>
    </source>
</reference>